<feature type="domain" description="G-protein coupled receptors family 3 profile" evidence="11">
    <location>
        <begin position="535"/>
        <end position="784"/>
    </location>
</feature>
<name>A0ABM0M7T9_SACKO</name>
<dbReference type="PRINTS" id="PR00248">
    <property type="entry name" value="GPCRMGR"/>
</dbReference>
<evidence type="ECO:0000259" key="11">
    <source>
        <dbReference type="PROSITE" id="PS50259"/>
    </source>
</evidence>
<accession>A0ABM0M7T9</accession>
<keyword evidence="5" id="KW-0297">G-protein coupled receptor</keyword>
<evidence type="ECO:0000256" key="5">
    <source>
        <dbReference type="ARBA" id="ARBA00023040"/>
    </source>
</evidence>
<feature type="transmembrane region" description="Helical" evidence="10">
    <location>
        <begin position="531"/>
        <end position="558"/>
    </location>
</feature>
<dbReference type="InterPro" id="IPR000337">
    <property type="entry name" value="GPCR_3"/>
</dbReference>
<dbReference type="InterPro" id="IPR017978">
    <property type="entry name" value="GPCR_3_C"/>
</dbReference>
<keyword evidence="3 10" id="KW-0812">Transmembrane</keyword>
<dbReference type="RefSeq" id="XP_006816080.1">
    <property type="nucleotide sequence ID" value="XM_006816017.1"/>
</dbReference>
<feature type="transmembrane region" description="Helical" evidence="10">
    <location>
        <begin position="696"/>
        <end position="715"/>
    </location>
</feature>
<protein>
    <submittedName>
        <fullName evidence="13">Metabotropic glutamate receptor 3-like</fullName>
    </submittedName>
</protein>
<reference evidence="13" key="1">
    <citation type="submission" date="2025-08" db="UniProtKB">
        <authorList>
            <consortium name="RefSeq"/>
        </authorList>
    </citation>
    <scope>IDENTIFICATION</scope>
    <source>
        <tissue evidence="13">Testes</tissue>
    </source>
</reference>
<evidence type="ECO:0000256" key="2">
    <source>
        <dbReference type="ARBA" id="ARBA00022475"/>
    </source>
</evidence>
<dbReference type="InterPro" id="IPR050726">
    <property type="entry name" value="mGluR"/>
</dbReference>
<dbReference type="Pfam" id="PF07562">
    <property type="entry name" value="NCD3G"/>
    <property type="match status" value="1"/>
</dbReference>
<organism evidence="12 13">
    <name type="scientific">Saccoglossus kowalevskii</name>
    <name type="common">Acorn worm</name>
    <dbReference type="NCBI Taxonomy" id="10224"/>
    <lineage>
        <taxon>Eukaryota</taxon>
        <taxon>Metazoa</taxon>
        <taxon>Hemichordata</taxon>
        <taxon>Enteropneusta</taxon>
        <taxon>Harrimaniidae</taxon>
        <taxon>Saccoglossus</taxon>
    </lineage>
</organism>
<evidence type="ECO:0000256" key="7">
    <source>
        <dbReference type="ARBA" id="ARBA00023170"/>
    </source>
</evidence>
<feature type="transmembrane region" description="Helical" evidence="10">
    <location>
        <begin position="755"/>
        <end position="778"/>
    </location>
</feature>
<evidence type="ECO:0000313" key="12">
    <source>
        <dbReference type="Proteomes" id="UP000694865"/>
    </source>
</evidence>
<keyword evidence="4 10" id="KW-1133">Transmembrane helix</keyword>
<keyword evidence="7" id="KW-0675">Receptor</keyword>
<dbReference type="Pfam" id="PF00003">
    <property type="entry name" value="7tm_3"/>
    <property type="match status" value="1"/>
</dbReference>
<dbReference type="InterPro" id="IPR028082">
    <property type="entry name" value="Peripla_BP_I"/>
</dbReference>
<dbReference type="InterPro" id="IPR011500">
    <property type="entry name" value="GPCR_3_9-Cys_dom"/>
</dbReference>
<keyword evidence="8" id="KW-0325">Glycoprotein</keyword>
<keyword evidence="6 10" id="KW-0472">Membrane</keyword>
<dbReference type="PANTHER" id="PTHR24060">
    <property type="entry name" value="METABOTROPIC GLUTAMATE RECEPTOR"/>
    <property type="match status" value="1"/>
</dbReference>
<dbReference type="Proteomes" id="UP000694865">
    <property type="component" value="Unplaced"/>
</dbReference>
<evidence type="ECO:0000313" key="13">
    <source>
        <dbReference type="RefSeq" id="XP_006816080.1"/>
    </source>
</evidence>
<dbReference type="Gene3D" id="3.40.50.2300">
    <property type="match status" value="2"/>
</dbReference>
<dbReference type="InterPro" id="IPR001828">
    <property type="entry name" value="ANF_lig-bd_rcpt"/>
</dbReference>
<feature type="transmembrane region" description="Helical" evidence="10">
    <location>
        <begin position="727"/>
        <end position="749"/>
    </location>
</feature>
<proteinExistence type="predicted"/>
<dbReference type="Gene3D" id="2.10.50.30">
    <property type="entry name" value="GPCR, family 3, nine cysteines domain"/>
    <property type="match status" value="1"/>
</dbReference>
<evidence type="ECO:0000256" key="4">
    <source>
        <dbReference type="ARBA" id="ARBA00022989"/>
    </source>
</evidence>
<evidence type="ECO:0000256" key="1">
    <source>
        <dbReference type="ARBA" id="ARBA00004651"/>
    </source>
</evidence>
<comment type="subcellular location">
    <subcellularLocation>
        <location evidence="1">Cell membrane</location>
        <topology evidence="1">Multi-pass membrane protein</topology>
    </subcellularLocation>
</comment>
<gene>
    <name evidence="13" type="primary">LOC100378908</name>
</gene>
<dbReference type="CDD" id="cd13953">
    <property type="entry name" value="7tm_classC_mGluR-like"/>
    <property type="match status" value="1"/>
</dbReference>
<feature type="transmembrane region" description="Helical" evidence="10">
    <location>
        <begin position="573"/>
        <end position="593"/>
    </location>
</feature>
<evidence type="ECO:0000256" key="10">
    <source>
        <dbReference type="SAM" id="Phobius"/>
    </source>
</evidence>
<evidence type="ECO:0000256" key="9">
    <source>
        <dbReference type="ARBA" id="ARBA00023224"/>
    </source>
</evidence>
<dbReference type="SUPFAM" id="SSF53822">
    <property type="entry name" value="Periplasmic binding protein-like I"/>
    <property type="match status" value="1"/>
</dbReference>
<dbReference type="GeneID" id="100378908"/>
<evidence type="ECO:0000256" key="3">
    <source>
        <dbReference type="ARBA" id="ARBA00022692"/>
    </source>
</evidence>
<dbReference type="Pfam" id="PF01094">
    <property type="entry name" value="ANF_receptor"/>
    <property type="match status" value="1"/>
</dbReference>
<feature type="transmembrane region" description="Helical" evidence="10">
    <location>
        <begin position="647"/>
        <end position="668"/>
    </location>
</feature>
<feature type="transmembrane region" description="Helical" evidence="10">
    <location>
        <begin position="605"/>
        <end position="626"/>
    </location>
</feature>
<dbReference type="PRINTS" id="PR01176">
    <property type="entry name" value="GABABRECEPTR"/>
</dbReference>
<keyword evidence="2" id="KW-1003">Cell membrane</keyword>
<keyword evidence="9" id="KW-0807">Transducer</keyword>
<sequence length="808" mass="90446">MERHNTVSYLKQGDLMLGGIFTIHWYDKEDNSCTQIRPLREMFRVEAMAYAIDQINKRNDVLPGYTMGFQILDDCGTEASSLAAVLHFVPGDIHKDPKLDECECPGLEDKTKIIGIIGPPLSTNAIPTSKLLHLFHKPQISHAATSDELSNKDIHTYFLRTVPPESQRTLAIVELLLQFNWTYIFTLNSAENYGRNAISNFTTDAINHHICIAARLEISSSVNTDDDVDKLVSGMISNPHARVVVMFSLTREADMLFAALKRANADKMFTFITTDREALDLGQDGHASAASGGLFVGTIKKAVDGLEEHFNSFSPKDHIENPWFLEYYSHYFNCSDRTSNCNDSFHIRESRTYAASVVDAVYAYAGALHRMQNESCQDNNCDKFMEDAMNGDKLLRYLLNNTFDGVNGKTRFNSRGDIVAQHPLFVLQFVNDKYELVNVGNVDTVNHVVNINGSINWNTGHSPPESRCGEPCQPGEVATFRKDGCCWDCWTCYANEIVNENSSKCIECDEGFWPNKDITTCEKILPTHLQWTSGVAICLLTFATFGECVVVFIIVYYIKYRRHLVIKASSRELSAILLCGISVSFGIIFSFIAKPSVSSCFVNRLGFMLCFTIIYAPILSRANRIYRIFSAASNSAKPPVMISPCSQVVLTLLLILGQLVITLIWVMLRPPGPVEMVPVRTQKRVELSCNITEGEMISSVCYNLLLLIMCCFYAFKTRNVPDNYNETRHIGWTVYTVLVIWLAFIPTYFAIKDAILKVVILSMAIIINAWDNLLFMFLPKILTVTRTTTAAPSNATAPPTSAMVSGSG</sequence>
<evidence type="ECO:0000256" key="6">
    <source>
        <dbReference type="ARBA" id="ARBA00023136"/>
    </source>
</evidence>
<keyword evidence="12" id="KW-1185">Reference proteome</keyword>
<dbReference type="InterPro" id="IPR038550">
    <property type="entry name" value="GPCR_3_9-Cys_sf"/>
</dbReference>
<evidence type="ECO:0000256" key="8">
    <source>
        <dbReference type="ARBA" id="ARBA00023180"/>
    </source>
</evidence>
<dbReference type="PROSITE" id="PS50259">
    <property type="entry name" value="G_PROTEIN_RECEP_F3_4"/>
    <property type="match status" value="1"/>
</dbReference>